<protein>
    <recommendedName>
        <fullName evidence="1">ORC1/DEAH AAA+ ATPase domain-containing protein</fullName>
    </recommendedName>
</protein>
<sequence>MTSLDELIGERARLWNEHPIITESAILPTRSVQDAVARVLKLARKGRGSIAFWADPEVGKSSCLMAIEAVLRERIAGCGVLWLEAAEDQQSAEGRLLAQILMSIRYVHKVDITLAGKRDQVNRALLALSGEARHLFILIDEAQEFNNREFGWLKAVINSLSRAGVKVTTVLFGQRELKQRREELYRDGRSDLGVRFMKTVYQFLGCRKEEDFLAICEAVDRKSEFPVGSQLTYTQLLFPKAFDGGFRFANHAGMMWEVVRRTVPSVKLRNGLAMEAVASILAEAAIAFKDRDAKDMTLSETIIEEIVIQKLKEGL</sequence>
<gene>
    <name evidence="2" type="ORF">N792_07895</name>
</gene>
<dbReference type="EMBL" id="AVPS01000004">
    <property type="protein sequence ID" value="KGM52229.1"/>
    <property type="molecule type" value="Genomic_DNA"/>
</dbReference>
<dbReference type="InterPro" id="IPR027417">
    <property type="entry name" value="P-loop_NTPase"/>
</dbReference>
<dbReference type="InterPro" id="IPR049945">
    <property type="entry name" value="AAA_22"/>
</dbReference>
<dbReference type="AlphaFoldDB" id="A0A0A0EP72"/>
<feature type="domain" description="ORC1/DEAH AAA+ ATPase" evidence="1">
    <location>
        <begin position="45"/>
        <end position="180"/>
    </location>
</feature>
<dbReference type="eggNOG" id="COG3267">
    <property type="taxonomic scope" value="Bacteria"/>
</dbReference>
<name>A0A0A0EP72_9GAMM</name>
<dbReference type="SUPFAM" id="SSF52540">
    <property type="entry name" value="P-loop containing nucleoside triphosphate hydrolases"/>
    <property type="match status" value="1"/>
</dbReference>
<reference evidence="2 3" key="1">
    <citation type="submission" date="2013-08" db="EMBL/GenBank/DDBJ databases">
        <title>Genome sequencing of Lysobacter.</title>
        <authorList>
            <person name="Zhang S."/>
            <person name="Wang G."/>
        </authorList>
    </citation>
    <scope>NUCLEOTIDE SEQUENCE [LARGE SCALE GENOMIC DNA]</scope>
    <source>
        <strain evidence="2 3">Ko07</strain>
    </source>
</reference>
<dbReference type="GO" id="GO:0016887">
    <property type="term" value="F:ATP hydrolysis activity"/>
    <property type="evidence" value="ECO:0007669"/>
    <property type="project" value="InterPro"/>
</dbReference>
<keyword evidence="3" id="KW-1185">Reference proteome</keyword>
<dbReference type="RefSeq" id="WP_036193481.1">
    <property type="nucleotide sequence ID" value="NZ_AVPS01000004.1"/>
</dbReference>
<evidence type="ECO:0000313" key="2">
    <source>
        <dbReference type="EMBL" id="KGM52229.1"/>
    </source>
</evidence>
<accession>A0A0A0EP72</accession>
<evidence type="ECO:0000313" key="3">
    <source>
        <dbReference type="Proteomes" id="UP000030017"/>
    </source>
</evidence>
<dbReference type="Proteomes" id="UP000030017">
    <property type="component" value="Unassembled WGS sequence"/>
</dbReference>
<dbReference type="Pfam" id="PF13401">
    <property type="entry name" value="AAA_22"/>
    <property type="match status" value="1"/>
</dbReference>
<proteinExistence type="predicted"/>
<evidence type="ECO:0000259" key="1">
    <source>
        <dbReference type="Pfam" id="PF13401"/>
    </source>
</evidence>
<organism evidence="2 3">
    <name type="scientific">Lysobacter concretionis Ko07 = DSM 16239</name>
    <dbReference type="NCBI Taxonomy" id="1122185"/>
    <lineage>
        <taxon>Bacteria</taxon>
        <taxon>Pseudomonadati</taxon>
        <taxon>Pseudomonadota</taxon>
        <taxon>Gammaproteobacteria</taxon>
        <taxon>Lysobacterales</taxon>
        <taxon>Lysobacteraceae</taxon>
        <taxon>Novilysobacter</taxon>
    </lineage>
</organism>
<comment type="caution">
    <text evidence="2">The sequence shown here is derived from an EMBL/GenBank/DDBJ whole genome shotgun (WGS) entry which is preliminary data.</text>
</comment>